<dbReference type="Pfam" id="PF01663">
    <property type="entry name" value="Phosphodiest"/>
    <property type="match status" value="1"/>
</dbReference>
<proteinExistence type="predicted"/>
<evidence type="ECO:0000313" key="2">
    <source>
        <dbReference type="Proteomes" id="UP001141259"/>
    </source>
</evidence>
<dbReference type="SUPFAM" id="SSF53649">
    <property type="entry name" value="Alkaline phosphatase-like"/>
    <property type="match status" value="1"/>
</dbReference>
<protein>
    <submittedName>
        <fullName evidence="1">Alkaline phosphatase family protein</fullName>
    </submittedName>
</protein>
<comment type="caution">
    <text evidence="1">The sequence shown here is derived from an EMBL/GenBank/DDBJ whole genome shotgun (WGS) entry which is preliminary data.</text>
</comment>
<gene>
    <name evidence="1" type="ORF">NZH93_30350</name>
</gene>
<dbReference type="AlphaFoldDB" id="A0A9X2VTA4"/>
<dbReference type="InterPro" id="IPR017850">
    <property type="entry name" value="Alkaline_phosphatase_core_sf"/>
</dbReference>
<reference evidence="1" key="1">
    <citation type="submission" date="2022-08" db="EMBL/GenBank/DDBJ databases">
        <authorList>
            <person name="Tistechok S."/>
            <person name="Samborskyy M."/>
            <person name="Roman I."/>
        </authorList>
    </citation>
    <scope>NUCLEOTIDE SEQUENCE</scope>
    <source>
        <strain evidence="1">DSM 103496</strain>
    </source>
</reference>
<dbReference type="RefSeq" id="WP_259626674.1">
    <property type="nucleotide sequence ID" value="NZ_JANYMP010000017.1"/>
</dbReference>
<sequence>MEIPRYGSGALADVVPSLLASLDVPGMTDVIGVPAARRVCLLLIDGLGWELLRAHADTAPFLASLSGKPITAGFPSSTATSIAALGTGLPTGEHGVVGYTFETNSLLLNALGWNHHGAPHHTDLRPTAVPEEVQPRPTIFDRATAAGVAVRVVAPYQQEGSGLSRAALRGAPFQGVFAMGDLVSATLDALRSADRVFCYAYHADLDALGHFYGPGTEPWLLQLSFIDHVAASIAARLPTDALLAVVADHGMVTLTEEDTVDYDTEPLLQAGVRLLGGEPRVRHVYTEPGATDDVLAAWQQVLGDRAWLLRRDEAIALGLFGPSVATHVYPRIGNLVVAARGTAAVVRTTVEARLSGFIGQHGSLTSAEQLVPLLLTS</sequence>
<dbReference type="Gene3D" id="3.40.720.10">
    <property type="entry name" value="Alkaline Phosphatase, subunit A"/>
    <property type="match status" value="1"/>
</dbReference>
<dbReference type="Proteomes" id="UP001141259">
    <property type="component" value="Unassembled WGS sequence"/>
</dbReference>
<accession>A0A9X2VTA4</accession>
<dbReference type="EMBL" id="JANYMP010000017">
    <property type="protein sequence ID" value="MCS7481178.1"/>
    <property type="molecule type" value="Genomic_DNA"/>
</dbReference>
<evidence type="ECO:0000313" key="1">
    <source>
        <dbReference type="EMBL" id="MCS7481178.1"/>
    </source>
</evidence>
<keyword evidence="2" id="KW-1185">Reference proteome</keyword>
<organism evidence="1 2">
    <name type="scientific">Umezawaea endophytica</name>
    <dbReference type="NCBI Taxonomy" id="1654476"/>
    <lineage>
        <taxon>Bacteria</taxon>
        <taxon>Bacillati</taxon>
        <taxon>Actinomycetota</taxon>
        <taxon>Actinomycetes</taxon>
        <taxon>Pseudonocardiales</taxon>
        <taxon>Pseudonocardiaceae</taxon>
        <taxon>Umezawaea</taxon>
    </lineage>
</organism>
<dbReference type="InterPro" id="IPR002591">
    <property type="entry name" value="Phosphodiest/P_Trfase"/>
</dbReference>
<name>A0A9X2VTA4_9PSEU</name>